<evidence type="ECO:0000313" key="2">
    <source>
        <dbReference type="EMBL" id="KAK5606119.1"/>
    </source>
</evidence>
<comment type="caution">
    <text evidence="2">The sequence shown here is derived from an EMBL/GenBank/DDBJ whole genome shotgun (WGS) entry which is preliminary data.</text>
</comment>
<sequence length="119" mass="13078">MELTVQMDGPMLSTEENGGGGECGGVYHAFDLAAASHGHISFISTPLQLFLSLLLLLLPFFSLCSSSSSAQKWITKGIVGGRQMNERARQRVRWCGSLHFAWRSPERSQRHLSDWGIAG</sequence>
<gene>
    <name evidence="2" type="ORF">CRENBAI_026890</name>
</gene>
<protein>
    <submittedName>
        <fullName evidence="2">Uncharacterized protein</fullName>
    </submittedName>
</protein>
<keyword evidence="3" id="KW-1185">Reference proteome</keyword>
<reference evidence="2 3" key="1">
    <citation type="submission" date="2021-06" db="EMBL/GenBank/DDBJ databases">
        <authorList>
            <person name="Palmer J.M."/>
        </authorList>
    </citation>
    <scope>NUCLEOTIDE SEQUENCE [LARGE SCALE GENOMIC DNA]</scope>
    <source>
        <strain evidence="2 3">MEX-2019</strain>
        <tissue evidence="2">Muscle</tissue>
    </source>
</reference>
<name>A0AAV9R8K9_9TELE</name>
<proteinExistence type="predicted"/>
<keyword evidence="1" id="KW-1133">Transmembrane helix</keyword>
<feature type="transmembrane region" description="Helical" evidence="1">
    <location>
        <begin position="47"/>
        <end position="66"/>
    </location>
</feature>
<dbReference type="AlphaFoldDB" id="A0AAV9R8K9"/>
<evidence type="ECO:0000313" key="3">
    <source>
        <dbReference type="Proteomes" id="UP001311232"/>
    </source>
</evidence>
<accession>A0AAV9R8K9</accession>
<organism evidence="2 3">
    <name type="scientific">Crenichthys baileyi</name>
    <name type="common">White River springfish</name>
    <dbReference type="NCBI Taxonomy" id="28760"/>
    <lineage>
        <taxon>Eukaryota</taxon>
        <taxon>Metazoa</taxon>
        <taxon>Chordata</taxon>
        <taxon>Craniata</taxon>
        <taxon>Vertebrata</taxon>
        <taxon>Euteleostomi</taxon>
        <taxon>Actinopterygii</taxon>
        <taxon>Neopterygii</taxon>
        <taxon>Teleostei</taxon>
        <taxon>Neoteleostei</taxon>
        <taxon>Acanthomorphata</taxon>
        <taxon>Ovalentaria</taxon>
        <taxon>Atherinomorphae</taxon>
        <taxon>Cyprinodontiformes</taxon>
        <taxon>Goodeidae</taxon>
        <taxon>Crenichthys</taxon>
    </lineage>
</organism>
<evidence type="ECO:0000256" key="1">
    <source>
        <dbReference type="SAM" id="Phobius"/>
    </source>
</evidence>
<dbReference type="Proteomes" id="UP001311232">
    <property type="component" value="Unassembled WGS sequence"/>
</dbReference>
<keyword evidence="1" id="KW-0812">Transmembrane</keyword>
<keyword evidence="1" id="KW-0472">Membrane</keyword>
<dbReference type="EMBL" id="JAHHUM010002108">
    <property type="protein sequence ID" value="KAK5606119.1"/>
    <property type="molecule type" value="Genomic_DNA"/>
</dbReference>